<gene>
    <name evidence="1" type="ORF">GDO78_001973</name>
</gene>
<keyword evidence="2" id="KW-1185">Reference proteome</keyword>
<dbReference type="Proteomes" id="UP000770717">
    <property type="component" value="Unassembled WGS sequence"/>
</dbReference>
<accession>A0A8J6KJQ4</accession>
<protein>
    <submittedName>
        <fullName evidence="1">Uncharacterized protein</fullName>
    </submittedName>
</protein>
<comment type="caution">
    <text evidence="1">The sequence shown here is derived from an EMBL/GenBank/DDBJ whole genome shotgun (WGS) entry which is preliminary data.</text>
</comment>
<reference evidence="1" key="1">
    <citation type="thesis" date="2020" institute="ProQuest LLC" country="789 East Eisenhower Parkway, Ann Arbor, MI, USA">
        <title>Comparative Genomics and Chromosome Evolution.</title>
        <authorList>
            <person name="Mudd A.B."/>
        </authorList>
    </citation>
    <scope>NUCLEOTIDE SEQUENCE</scope>
    <source>
        <strain evidence="1">HN-11 Male</strain>
        <tissue evidence="1">Kidney and liver</tissue>
    </source>
</reference>
<evidence type="ECO:0000313" key="2">
    <source>
        <dbReference type="Proteomes" id="UP000770717"/>
    </source>
</evidence>
<sequence length="72" mass="8146">MMCNILGHIKECSSSADATPYLIKERATRKMVCERPNSECRHCKGVYRTLYTQWGNVLKGVFDRGNSPPPSI</sequence>
<proteinExistence type="predicted"/>
<dbReference type="AlphaFoldDB" id="A0A8J6KJQ4"/>
<dbReference type="EMBL" id="WNTK01000001">
    <property type="protein sequence ID" value="KAG9494405.1"/>
    <property type="molecule type" value="Genomic_DNA"/>
</dbReference>
<organism evidence="1 2">
    <name type="scientific">Eleutherodactylus coqui</name>
    <name type="common">Puerto Rican coqui</name>
    <dbReference type="NCBI Taxonomy" id="57060"/>
    <lineage>
        <taxon>Eukaryota</taxon>
        <taxon>Metazoa</taxon>
        <taxon>Chordata</taxon>
        <taxon>Craniata</taxon>
        <taxon>Vertebrata</taxon>
        <taxon>Euteleostomi</taxon>
        <taxon>Amphibia</taxon>
        <taxon>Batrachia</taxon>
        <taxon>Anura</taxon>
        <taxon>Neobatrachia</taxon>
        <taxon>Hyloidea</taxon>
        <taxon>Eleutherodactylidae</taxon>
        <taxon>Eleutherodactylinae</taxon>
        <taxon>Eleutherodactylus</taxon>
        <taxon>Eleutherodactylus</taxon>
    </lineage>
</organism>
<evidence type="ECO:0000313" key="1">
    <source>
        <dbReference type="EMBL" id="KAG9494405.1"/>
    </source>
</evidence>
<name>A0A8J6KJQ4_ELECQ</name>